<comment type="subcellular location">
    <subcellularLocation>
        <location evidence="1">Membrane</location>
    </subcellularLocation>
</comment>
<protein>
    <submittedName>
        <fullName evidence="6">Penicillin-binding protein 2</fullName>
    </submittedName>
</protein>
<evidence type="ECO:0000259" key="5">
    <source>
        <dbReference type="Pfam" id="PF03717"/>
    </source>
</evidence>
<evidence type="ECO:0000256" key="3">
    <source>
        <dbReference type="ARBA" id="ARBA00023136"/>
    </source>
</evidence>
<dbReference type="Gene3D" id="3.40.710.10">
    <property type="entry name" value="DD-peptidase/beta-lactamase superfamily"/>
    <property type="match status" value="1"/>
</dbReference>
<proteinExistence type="inferred from homology"/>
<evidence type="ECO:0000256" key="1">
    <source>
        <dbReference type="ARBA" id="ARBA00004370"/>
    </source>
</evidence>
<accession>A0ABS7ZF83</accession>
<dbReference type="InterPro" id="IPR012338">
    <property type="entry name" value="Beta-lactam/transpept-like"/>
</dbReference>
<evidence type="ECO:0000256" key="2">
    <source>
        <dbReference type="ARBA" id="ARBA00007171"/>
    </source>
</evidence>
<keyword evidence="7" id="KW-1185">Reference proteome</keyword>
<dbReference type="PANTHER" id="PTHR30627:SF1">
    <property type="entry name" value="PEPTIDOGLYCAN D,D-TRANSPEPTIDASE FTSI"/>
    <property type="match status" value="1"/>
</dbReference>
<gene>
    <name evidence="6" type="ORF">LEP48_07250</name>
</gene>
<evidence type="ECO:0000313" key="7">
    <source>
        <dbReference type="Proteomes" id="UP001319870"/>
    </source>
</evidence>
<dbReference type="SUPFAM" id="SSF56601">
    <property type="entry name" value="beta-lactamase/transpeptidase-like"/>
    <property type="match status" value="1"/>
</dbReference>
<dbReference type="Pfam" id="PF03717">
    <property type="entry name" value="PBP_dimer"/>
    <property type="match status" value="1"/>
</dbReference>
<dbReference type="Gene3D" id="3.90.1310.10">
    <property type="entry name" value="Penicillin-binding protein 2a (Domain 2)"/>
    <property type="match status" value="1"/>
</dbReference>
<dbReference type="InterPro" id="IPR036138">
    <property type="entry name" value="PBP_dimer_sf"/>
</dbReference>
<name>A0ABS7ZF83_9MICO</name>
<dbReference type="Proteomes" id="UP001319870">
    <property type="component" value="Unassembled WGS sequence"/>
</dbReference>
<sequence>MIAALVLTVFVGRLVHVQIFQGPALAREAQAMRTTSDVQLAHRGDIVDANGRALATSVDRYTIIADQQAIQGFRGGERVETSTGEPVQDGALGIAQLLGPVLDEEPAVLAARLNGEDRYVPLKRDAVPQVQRAVADLGLRAYIRTEQTSRRTYPAGEVAGTLVGFLNADQEGQGGIEGAYDDLLAGTDGRTTFEQGRDGVMIPNAPVEATPAVAGSDVQLTVDSDIQWKAEELLDEAVSATGARYAMAVVSEISTGKVLALADSGDVDPNDRSTAAVADGSRAVKDVFEPGSTGKVITMAAALEGGYWEPGSRFEVPYRYETPNGQSFRDSHEHPVQHLTLAGVLAHSSNTGTVQIGEKIPQQVRLDYLRKFGLGELTGLGLPGESKGLLPSKESLANDPRTPYTILFGQGLAVNALQATQVFSTIANDGVLVEPSLFAGSRAADGTFTPAPAPEETRVVSTKTARSVLRMLESVTGDEGTASSARVPGYRVAGKTGTAQMFLPGGATTYMASFIGVAPADDPKYTVSVFLRSPHSSIYGGVTAAPVFSDLMGYTLQKADVPPSGTRFDPYPLTWKDGS</sequence>
<reference evidence="6 7" key="1">
    <citation type="submission" date="2021-09" db="EMBL/GenBank/DDBJ databases">
        <title>Isoptericola luteus sp. nov., a novel bacterium isolated from Harbin, the capital city of Heilongjiang province.</title>
        <authorList>
            <person name="Li J."/>
        </authorList>
    </citation>
    <scope>NUCLEOTIDE SEQUENCE [LARGE SCALE GENOMIC DNA]</scope>
    <source>
        <strain evidence="6 7">NEAU-Y5</strain>
    </source>
</reference>
<comment type="caution">
    <text evidence="6">The sequence shown here is derived from an EMBL/GenBank/DDBJ whole genome shotgun (WGS) entry which is preliminary data.</text>
</comment>
<comment type="similarity">
    <text evidence="2">Belongs to the transpeptidase family.</text>
</comment>
<evidence type="ECO:0000313" key="6">
    <source>
        <dbReference type="EMBL" id="MCA5893152.1"/>
    </source>
</evidence>
<evidence type="ECO:0000259" key="4">
    <source>
        <dbReference type="Pfam" id="PF00905"/>
    </source>
</evidence>
<feature type="domain" description="Penicillin-binding protein transpeptidase" evidence="4">
    <location>
        <begin position="247"/>
        <end position="552"/>
    </location>
</feature>
<dbReference type="Gene3D" id="3.30.450.330">
    <property type="match status" value="1"/>
</dbReference>
<dbReference type="RefSeq" id="WP_225564924.1">
    <property type="nucleotide sequence ID" value="NZ_JAIXCQ010000004.1"/>
</dbReference>
<dbReference type="InterPro" id="IPR050515">
    <property type="entry name" value="Beta-lactam/transpept"/>
</dbReference>
<dbReference type="PANTHER" id="PTHR30627">
    <property type="entry name" value="PEPTIDOGLYCAN D,D-TRANSPEPTIDASE"/>
    <property type="match status" value="1"/>
</dbReference>
<feature type="domain" description="Penicillin-binding protein dimerisation" evidence="5">
    <location>
        <begin position="41"/>
        <end position="203"/>
    </location>
</feature>
<organism evidence="6 7">
    <name type="scientific">Isoptericola luteus</name>
    <dbReference type="NCBI Taxonomy" id="2879484"/>
    <lineage>
        <taxon>Bacteria</taxon>
        <taxon>Bacillati</taxon>
        <taxon>Actinomycetota</taxon>
        <taxon>Actinomycetes</taxon>
        <taxon>Micrococcales</taxon>
        <taxon>Promicromonosporaceae</taxon>
        <taxon>Isoptericola</taxon>
    </lineage>
</organism>
<dbReference type="InterPro" id="IPR001460">
    <property type="entry name" value="PCN-bd_Tpept"/>
</dbReference>
<dbReference type="InterPro" id="IPR005311">
    <property type="entry name" value="PBP_dimer"/>
</dbReference>
<dbReference type="SUPFAM" id="SSF56519">
    <property type="entry name" value="Penicillin binding protein dimerisation domain"/>
    <property type="match status" value="1"/>
</dbReference>
<dbReference type="Pfam" id="PF00905">
    <property type="entry name" value="Transpeptidase"/>
    <property type="match status" value="1"/>
</dbReference>
<dbReference type="EMBL" id="JAIXCQ010000004">
    <property type="protein sequence ID" value="MCA5893152.1"/>
    <property type="molecule type" value="Genomic_DNA"/>
</dbReference>
<keyword evidence="3" id="KW-0472">Membrane</keyword>